<name>A0ACD5YBG5_AVESA</name>
<reference evidence="1" key="1">
    <citation type="submission" date="2021-05" db="EMBL/GenBank/DDBJ databases">
        <authorList>
            <person name="Scholz U."/>
            <person name="Mascher M."/>
            <person name="Fiebig A."/>
        </authorList>
    </citation>
    <scope>NUCLEOTIDE SEQUENCE [LARGE SCALE GENOMIC DNA]</scope>
</reference>
<dbReference type="EnsemblPlants" id="AVESA.00010b.r2.5DG0946660.1">
    <property type="protein sequence ID" value="AVESA.00010b.r2.5DG0946660.1.CDS.1"/>
    <property type="gene ID" value="AVESA.00010b.r2.5DG0946660"/>
</dbReference>
<evidence type="ECO:0000313" key="2">
    <source>
        <dbReference type="Proteomes" id="UP001732700"/>
    </source>
</evidence>
<accession>A0ACD5YBG5</accession>
<keyword evidence="2" id="KW-1185">Reference proteome</keyword>
<proteinExistence type="predicted"/>
<evidence type="ECO:0000313" key="1">
    <source>
        <dbReference type="EnsemblPlants" id="AVESA.00010b.r2.5DG0946660.1.CDS.1"/>
    </source>
</evidence>
<sequence>MGSFSIAKMRGDFHLDEGLVADILARLPAKSVLRLRAVCKDWLRITLCPLFVAAHARRSPLEIFLYTTKTTVASVDLTEIDAVDFSTDDRPAPRRHLARYPAKAELPPRYGPRQYCSLLASCDGLLLLRNGNLADGDAREQYLVCNPVTRQWTDLPRLRLSRNVEVRQRGSGFYFHEPSGEYRLLCHITFTVGQRAPCYCILSTGADGPRRLSVQATPIDNRIASNLLFGNLMSPAVLHWLKHMEGGAADQMVAFDTVAETFWQMPPPPVTCREHSNLFVADGSLMASELGHLFVDLWVLDGYVCATATGEEITWERRHRVELTWHVQMSWQDDRLLLAAGGDRGDVVLGTHHGVVAYNLRSGAVRQVDRASRGDTISPSRRVFRGSLVRHGFFDARPHPGLPLFRFCA</sequence>
<dbReference type="Proteomes" id="UP001732700">
    <property type="component" value="Chromosome 5D"/>
</dbReference>
<reference evidence="1" key="2">
    <citation type="submission" date="2025-09" db="UniProtKB">
        <authorList>
            <consortium name="EnsemblPlants"/>
        </authorList>
    </citation>
    <scope>IDENTIFICATION</scope>
</reference>
<protein>
    <submittedName>
        <fullName evidence="1">Uncharacterized protein</fullName>
    </submittedName>
</protein>
<organism evidence="1 2">
    <name type="scientific">Avena sativa</name>
    <name type="common">Oat</name>
    <dbReference type="NCBI Taxonomy" id="4498"/>
    <lineage>
        <taxon>Eukaryota</taxon>
        <taxon>Viridiplantae</taxon>
        <taxon>Streptophyta</taxon>
        <taxon>Embryophyta</taxon>
        <taxon>Tracheophyta</taxon>
        <taxon>Spermatophyta</taxon>
        <taxon>Magnoliopsida</taxon>
        <taxon>Liliopsida</taxon>
        <taxon>Poales</taxon>
        <taxon>Poaceae</taxon>
        <taxon>BOP clade</taxon>
        <taxon>Pooideae</taxon>
        <taxon>Poodae</taxon>
        <taxon>Poeae</taxon>
        <taxon>Poeae Chloroplast Group 1 (Aveneae type)</taxon>
        <taxon>Aveninae</taxon>
        <taxon>Avena</taxon>
    </lineage>
</organism>